<dbReference type="SUPFAM" id="SSF47413">
    <property type="entry name" value="lambda repressor-like DNA-binding domains"/>
    <property type="match status" value="1"/>
</dbReference>
<dbReference type="Gene3D" id="1.10.260.40">
    <property type="entry name" value="lambda repressor-like DNA-binding domains"/>
    <property type="match status" value="1"/>
</dbReference>
<proteinExistence type="predicted"/>
<dbReference type="InterPro" id="IPR001387">
    <property type="entry name" value="Cro/C1-type_HTH"/>
</dbReference>
<feature type="domain" description="HTH cro/C1-type" evidence="1">
    <location>
        <begin position="31"/>
        <end position="64"/>
    </location>
</feature>
<dbReference type="Pfam" id="PF19054">
    <property type="entry name" value="DUF5753"/>
    <property type="match status" value="1"/>
</dbReference>
<dbReference type="InterPro" id="IPR043917">
    <property type="entry name" value="DUF5753"/>
</dbReference>
<gene>
    <name evidence="2" type="ORF">I0C86_18105</name>
</gene>
<reference evidence="2 3" key="1">
    <citation type="submission" date="2020-11" db="EMBL/GenBank/DDBJ databases">
        <title>A novel isolate from a Black sea contaminated sediment with potential to produce alkanes: Plantactinospora alkalitolerans sp. nov.</title>
        <authorList>
            <person name="Carro L."/>
            <person name="Veyisoglu A."/>
            <person name="Guven K."/>
            <person name="Schumann P."/>
            <person name="Klenk H.-P."/>
            <person name="Sahin N."/>
        </authorList>
    </citation>
    <scope>NUCLEOTIDE SEQUENCE [LARGE SCALE GENOMIC DNA]</scope>
    <source>
        <strain evidence="2 3">S1510</strain>
    </source>
</reference>
<name>A0ABS0GY84_9ACTN</name>
<sequence>MVDEQDGRARDDQRGERPVEAPLIEFIRAQLRRMRVAAGLSQDQFGRRINFSGSLVSAVETGTRPLDARYLTLADRELDTGGLFMELLRVATRDGQWFRSWREAERNARILRTFQPNLVPGLLQTEAYARTVIAAGSRLTEQEIDRRVAVRLERQAILTRELPVQLFAVLDATVLGRLIGTRAIMREQLDHLVAMAELPNVDLLVGPAGIGMYAGLAGPFVLAAQEGNGWLGYLDNLLRGQIVTLPDEIDSLQEAWECVRSEALPRQHSLDLLKEAAKTWT</sequence>
<dbReference type="PROSITE" id="PS50943">
    <property type="entry name" value="HTH_CROC1"/>
    <property type="match status" value="1"/>
</dbReference>
<dbReference type="RefSeq" id="WP_196202424.1">
    <property type="nucleotide sequence ID" value="NZ_JADPUN010000172.1"/>
</dbReference>
<organism evidence="2 3">
    <name type="scientific">Plantactinospora alkalitolerans</name>
    <dbReference type="NCBI Taxonomy" id="2789879"/>
    <lineage>
        <taxon>Bacteria</taxon>
        <taxon>Bacillati</taxon>
        <taxon>Actinomycetota</taxon>
        <taxon>Actinomycetes</taxon>
        <taxon>Micromonosporales</taxon>
        <taxon>Micromonosporaceae</taxon>
        <taxon>Plantactinospora</taxon>
    </lineage>
</organism>
<evidence type="ECO:0000313" key="2">
    <source>
        <dbReference type="EMBL" id="MBF9130857.1"/>
    </source>
</evidence>
<dbReference type="Pfam" id="PF13560">
    <property type="entry name" value="HTH_31"/>
    <property type="match status" value="1"/>
</dbReference>
<keyword evidence="3" id="KW-1185">Reference proteome</keyword>
<dbReference type="SMART" id="SM00530">
    <property type="entry name" value="HTH_XRE"/>
    <property type="match status" value="1"/>
</dbReference>
<evidence type="ECO:0000313" key="3">
    <source>
        <dbReference type="Proteomes" id="UP000638560"/>
    </source>
</evidence>
<dbReference type="EMBL" id="JADPUN010000172">
    <property type="protein sequence ID" value="MBF9130857.1"/>
    <property type="molecule type" value="Genomic_DNA"/>
</dbReference>
<dbReference type="Proteomes" id="UP000638560">
    <property type="component" value="Unassembled WGS sequence"/>
</dbReference>
<dbReference type="InterPro" id="IPR010982">
    <property type="entry name" value="Lambda_DNA-bd_dom_sf"/>
</dbReference>
<accession>A0ABS0GY84</accession>
<comment type="caution">
    <text evidence="2">The sequence shown here is derived from an EMBL/GenBank/DDBJ whole genome shotgun (WGS) entry which is preliminary data.</text>
</comment>
<evidence type="ECO:0000259" key="1">
    <source>
        <dbReference type="PROSITE" id="PS50943"/>
    </source>
</evidence>
<dbReference type="CDD" id="cd00093">
    <property type="entry name" value="HTH_XRE"/>
    <property type="match status" value="1"/>
</dbReference>
<protein>
    <submittedName>
        <fullName evidence="2">Helix-turn-helix domain-containing protein</fullName>
    </submittedName>
</protein>